<evidence type="ECO:0000256" key="13">
    <source>
        <dbReference type="ARBA" id="ARBA00023180"/>
    </source>
</evidence>
<dbReference type="NCBIfam" id="TIGR00917">
    <property type="entry name" value="2A060601"/>
    <property type="match status" value="1"/>
</dbReference>
<evidence type="ECO:0000256" key="9">
    <source>
        <dbReference type="ARBA" id="ARBA00023098"/>
    </source>
</evidence>
<dbReference type="OrthoDB" id="6510177at2759"/>
<evidence type="ECO:0000256" key="6">
    <source>
        <dbReference type="ARBA" id="ARBA00022729"/>
    </source>
</evidence>
<dbReference type="Pfam" id="PF16414">
    <property type="entry name" value="NPC1_N"/>
    <property type="match status" value="1"/>
</dbReference>
<comment type="similarity">
    <text evidence="2">Belongs to the patched family.</text>
</comment>
<dbReference type="PANTHER" id="PTHR45727">
    <property type="entry name" value="NPC INTRACELLULAR CHOLESTEROL TRANSPORTER 1"/>
    <property type="match status" value="1"/>
</dbReference>
<dbReference type="GO" id="GO:0008203">
    <property type="term" value="P:cholesterol metabolic process"/>
    <property type="evidence" value="ECO:0007669"/>
    <property type="project" value="UniProtKB-KW"/>
</dbReference>
<keyword evidence="19" id="KW-1185">Reference proteome</keyword>
<comment type="subcellular location">
    <subcellularLocation>
        <location evidence="1">Endomembrane system</location>
        <topology evidence="1">Multi-pass membrane protein</topology>
    </subcellularLocation>
</comment>
<dbReference type="InterPro" id="IPR053956">
    <property type="entry name" value="NPC1_MLD"/>
</dbReference>
<dbReference type="STRING" id="658196.A0A397TFM0"/>
<evidence type="ECO:0000256" key="12">
    <source>
        <dbReference type="ARBA" id="ARBA00023166"/>
    </source>
</evidence>
<dbReference type="PANTHER" id="PTHR45727:SF2">
    <property type="entry name" value="NPC INTRACELLULAR CHOLESTEROL TRANSPORTER 1"/>
    <property type="match status" value="1"/>
</dbReference>
<accession>A0A397TFM0</accession>
<dbReference type="EMBL" id="QKYT01000065">
    <property type="protein sequence ID" value="RIA95245.1"/>
    <property type="molecule type" value="Genomic_DNA"/>
</dbReference>
<proteinExistence type="inferred from homology"/>
<feature type="transmembrane region" description="Helical" evidence="15">
    <location>
        <begin position="800"/>
        <end position="819"/>
    </location>
</feature>
<protein>
    <submittedName>
        <fullName evidence="18">Niemann-pick C1 protein</fullName>
    </submittedName>
</protein>
<dbReference type="InterPro" id="IPR004765">
    <property type="entry name" value="NPC1-like"/>
</dbReference>
<dbReference type="GO" id="GO:0016020">
    <property type="term" value="C:membrane"/>
    <property type="evidence" value="ECO:0007669"/>
    <property type="project" value="InterPro"/>
</dbReference>
<dbReference type="InterPro" id="IPR032190">
    <property type="entry name" value="NPC1_N"/>
</dbReference>
<dbReference type="Pfam" id="PF22314">
    <property type="entry name" value="NPC1_MLD"/>
    <property type="match status" value="1"/>
</dbReference>
<evidence type="ECO:0000256" key="3">
    <source>
        <dbReference type="ARBA" id="ARBA00022448"/>
    </source>
</evidence>
<evidence type="ECO:0000256" key="15">
    <source>
        <dbReference type="SAM" id="Phobius"/>
    </source>
</evidence>
<evidence type="ECO:0000256" key="1">
    <source>
        <dbReference type="ARBA" id="ARBA00004127"/>
    </source>
</evidence>
<feature type="transmembrane region" description="Helical" evidence="15">
    <location>
        <begin position="587"/>
        <end position="608"/>
    </location>
</feature>
<keyword evidence="12" id="KW-1207">Sterol metabolism</keyword>
<feature type="transmembrane region" description="Helical" evidence="15">
    <location>
        <begin position="1093"/>
        <end position="1113"/>
    </location>
</feature>
<feature type="transmembrane region" description="Helical" evidence="15">
    <location>
        <begin position="1197"/>
        <end position="1220"/>
    </location>
</feature>
<keyword evidence="13" id="KW-0325">Glycoprotein</keyword>
<dbReference type="GO" id="GO:0032934">
    <property type="term" value="F:sterol binding"/>
    <property type="evidence" value="ECO:0007669"/>
    <property type="project" value="TreeGrafter"/>
</dbReference>
<dbReference type="Proteomes" id="UP000265703">
    <property type="component" value="Unassembled WGS sequence"/>
</dbReference>
<feature type="transmembrane region" description="Helical" evidence="15">
    <location>
        <begin position="703"/>
        <end position="722"/>
    </location>
</feature>
<evidence type="ECO:0000256" key="2">
    <source>
        <dbReference type="ARBA" id="ARBA00005585"/>
    </source>
</evidence>
<feature type="transmembrane region" description="Helical" evidence="15">
    <location>
        <begin position="1062"/>
        <end position="1086"/>
    </location>
</feature>
<dbReference type="GO" id="GO:0015918">
    <property type="term" value="P:sterol transport"/>
    <property type="evidence" value="ECO:0007669"/>
    <property type="project" value="UniProtKB-ARBA"/>
</dbReference>
<feature type="transmembrane region" description="Helical" evidence="15">
    <location>
        <begin position="728"/>
        <end position="753"/>
    </location>
</feature>
<dbReference type="FunFam" id="1.20.1640.10:FF:000008">
    <property type="entry name" value="NPC intracellular cholesterol transporter 1"/>
    <property type="match status" value="1"/>
</dbReference>
<keyword evidence="9" id="KW-0443">Lipid metabolism</keyword>
<feature type="transmembrane region" description="Helical" evidence="15">
    <location>
        <begin position="269"/>
        <end position="289"/>
    </location>
</feature>
<dbReference type="SUPFAM" id="SSF82866">
    <property type="entry name" value="Multidrug efflux transporter AcrB transmembrane domain"/>
    <property type="match status" value="2"/>
</dbReference>
<evidence type="ECO:0000256" key="11">
    <source>
        <dbReference type="ARBA" id="ARBA00023157"/>
    </source>
</evidence>
<keyword evidence="5 15" id="KW-0812">Transmembrane</keyword>
<dbReference type="AlphaFoldDB" id="A0A397TFM0"/>
<keyword evidence="8" id="KW-0445">Lipid transport</keyword>
<dbReference type="GO" id="GO:0005319">
    <property type="term" value="F:lipid transporter activity"/>
    <property type="evidence" value="ECO:0007669"/>
    <property type="project" value="InterPro"/>
</dbReference>
<evidence type="ECO:0000313" key="19">
    <source>
        <dbReference type="Proteomes" id="UP000265703"/>
    </source>
</evidence>
<evidence type="ECO:0000256" key="5">
    <source>
        <dbReference type="ARBA" id="ARBA00022692"/>
    </source>
</evidence>
<name>A0A397TFM0_9GLOM</name>
<evidence type="ECO:0000256" key="16">
    <source>
        <dbReference type="SAM" id="SignalP"/>
    </source>
</evidence>
<evidence type="ECO:0000259" key="17">
    <source>
        <dbReference type="PROSITE" id="PS50156"/>
    </source>
</evidence>
<feature type="transmembrane region" description="Helical" evidence="15">
    <location>
        <begin position="1160"/>
        <end position="1185"/>
    </location>
</feature>
<dbReference type="InterPro" id="IPR000731">
    <property type="entry name" value="SSD"/>
</dbReference>
<keyword evidence="7 15" id="KW-1133">Transmembrane helix</keyword>
<evidence type="ECO:0000256" key="10">
    <source>
        <dbReference type="ARBA" id="ARBA00023136"/>
    </source>
</evidence>
<dbReference type="PROSITE" id="PS50156">
    <property type="entry name" value="SSD"/>
    <property type="match status" value="1"/>
</dbReference>
<comment type="caution">
    <text evidence="18">The sequence shown here is derived from an EMBL/GenBank/DDBJ whole genome shotgun (WGS) entry which is preliminary data.</text>
</comment>
<sequence length="1271" mass="143181">MKKLCTIASILFGFVICCSFTISTSFADYIHQEGYCVMHGQCGAKANYGRELNCPYNKPAIEPDDGLRSKLVNICGSQYENSSTCCDANQLDDLNANTKQVETLISTCPACWKNFLNLFCTLACSPNQSTFLNVTSIGISPITNLQIVTSIDFFVGETHGKGFYDSCKDIKFAATNGYIMDIIGGGAKNYHDMLVYLGEERLVGSPFQINFPLNDTSNIMLPYNDPPKRCNDTDINYRCSCVDCQSVCPVLEPTPEEEPPCHVGSLTCWAFGLYLTYVILLLAVVIGFYTKKFLDNHKFDRAGFERVALNEEEEDTLVNQERPSRRYALNSLLQDYFYQQGYICAKYPWQTIGVAALIVFLATLGCSKFEVERDPVRLWVAPNSDSAVQKEFFDQNFGPFYRTQQIFISNINSSQSVVNYDTLKSLFIIEHEIRNLKSFPNNHTLQDLCFHPNGDSCIVQSVAGYWQSDLDNFSKETWKRDFTDCTSAPIMCLPDFQQPLKPDMILGGFENNEYINAKALVLTFVLRNSLDQNEIDAAREWEKSLREYLNNLIGDENDKIDVSQLRISFSTESSLEIELNKSTNTDIYTIALSYLVMFFYASLALGNITSLPRMIIDSKFMLGISGIIIVLASVSTSVGIFSLLGIKVTLIIAEVIPFLVLAVGVDNIFILNHEFERLTLKSFGEESVEERIAKTLGRMGPSILLSALSETIAFGLGGIVTMPAVRNFALYASLAVWVDFSLQVTAFIAFLSLDAKRQEEDRIDCLPCVKIDAPERIDREGLLQKWMRKYYAPFILNRKVRIAIIIYFVGVFMAALSFIPQVELGLDQRIALPFDSYLVDYFNDLDAYFRVGPPVYFVAKNLNVTKIEGQKTLCGRFSTCNQLSLANILEQERKRSQVSYIAEPTSVWIDDFFHWLNPSLEKCCRFKKGTDQTELCDEFDDDDDCEVCFEDREPHWNITMSGLPQGEEFLKYLKLWLKSSPEEECPLAGKAAYGDAIVLDSENITVKASHFRTYHTPLKSQKDYIAAYHSAHRISELINEENPSVQVFPYSIFYIFFEQYEYIISLATEIFILAFVSIWLVTTLLLGSAWTGLIIVCHVIMIITDVLGIMALWGVSLNAISLVNLVICVGIGVEFCVHIARAFTVGGEGVDREERAYRSIVDVGSSVLSGITLTKFWGILVLAFTRSKIFEVYYFRMYVSMVISGAFHGLLLLPVILSLIGSEGMGSGEDFDYDIFEDEEMFGGRPIRRADNRMLVDDGGIESGESDAEEL</sequence>
<keyword evidence="10 15" id="KW-0472">Membrane</keyword>
<dbReference type="InterPro" id="IPR053958">
    <property type="entry name" value="HMGCR/SNAP/NPC1-like_SSD"/>
</dbReference>
<dbReference type="Gene3D" id="1.20.1640.10">
    <property type="entry name" value="Multidrug efflux transporter AcrB transmembrane domain"/>
    <property type="match status" value="2"/>
</dbReference>
<dbReference type="Pfam" id="PF12349">
    <property type="entry name" value="Sterol-sensing"/>
    <property type="match status" value="1"/>
</dbReference>
<evidence type="ECO:0000256" key="14">
    <source>
        <dbReference type="ARBA" id="ARBA00023221"/>
    </source>
</evidence>
<organism evidence="18 19">
    <name type="scientific">Glomus cerebriforme</name>
    <dbReference type="NCBI Taxonomy" id="658196"/>
    <lineage>
        <taxon>Eukaryota</taxon>
        <taxon>Fungi</taxon>
        <taxon>Fungi incertae sedis</taxon>
        <taxon>Mucoromycota</taxon>
        <taxon>Glomeromycotina</taxon>
        <taxon>Glomeromycetes</taxon>
        <taxon>Glomerales</taxon>
        <taxon>Glomeraceae</taxon>
        <taxon>Glomus</taxon>
    </lineage>
</organism>
<evidence type="ECO:0000256" key="4">
    <source>
        <dbReference type="ARBA" id="ARBA00022548"/>
    </source>
</evidence>
<keyword evidence="6 16" id="KW-0732">Signal</keyword>
<keyword evidence="4" id="KW-0153">Cholesterol metabolism</keyword>
<feature type="transmembrane region" description="Helical" evidence="15">
    <location>
        <begin position="620"/>
        <end position="644"/>
    </location>
</feature>
<evidence type="ECO:0000313" key="18">
    <source>
        <dbReference type="EMBL" id="RIA95245.1"/>
    </source>
</evidence>
<evidence type="ECO:0000256" key="7">
    <source>
        <dbReference type="ARBA" id="ARBA00022989"/>
    </source>
</evidence>
<evidence type="ECO:0000256" key="8">
    <source>
        <dbReference type="ARBA" id="ARBA00023055"/>
    </source>
</evidence>
<keyword evidence="11" id="KW-1015">Disulfide bond</keyword>
<feature type="transmembrane region" description="Helical" evidence="15">
    <location>
        <begin position="1119"/>
        <end position="1140"/>
    </location>
</feature>
<keyword evidence="14" id="KW-0753">Steroid metabolism</keyword>
<feature type="chain" id="PRO_5017389837" evidence="16">
    <location>
        <begin position="28"/>
        <end position="1271"/>
    </location>
</feature>
<gene>
    <name evidence="18" type="ORF">C1645_872904</name>
</gene>
<dbReference type="GO" id="GO:0012505">
    <property type="term" value="C:endomembrane system"/>
    <property type="evidence" value="ECO:0007669"/>
    <property type="project" value="UniProtKB-SubCell"/>
</dbReference>
<feature type="signal peptide" evidence="16">
    <location>
        <begin position="1"/>
        <end position="27"/>
    </location>
</feature>
<keyword evidence="3" id="KW-0813">Transport</keyword>
<feature type="transmembrane region" description="Helical" evidence="15">
    <location>
        <begin position="650"/>
        <end position="671"/>
    </location>
</feature>
<dbReference type="FunFam" id="1.20.1640.10:FF:000029">
    <property type="entry name" value="Putative Patched sphingolipid transporter"/>
    <property type="match status" value="1"/>
</dbReference>
<reference evidence="18 19" key="1">
    <citation type="submission" date="2018-06" db="EMBL/GenBank/DDBJ databases">
        <title>Comparative genomics reveals the genomic features of Rhizophagus irregularis, R. cerebriforme, R. diaphanum and Gigaspora rosea, and their symbiotic lifestyle signature.</title>
        <authorList>
            <person name="Morin E."/>
            <person name="San Clemente H."/>
            <person name="Chen E.C.H."/>
            <person name="De La Providencia I."/>
            <person name="Hainaut M."/>
            <person name="Kuo A."/>
            <person name="Kohler A."/>
            <person name="Murat C."/>
            <person name="Tang N."/>
            <person name="Roy S."/>
            <person name="Loubradou J."/>
            <person name="Henrissat B."/>
            <person name="Grigoriev I.V."/>
            <person name="Corradi N."/>
            <person name="Roux C."/>
            <person name="Martin F.M."/>
        </authorList>
    </citation>
    <scope>NUCLEOTIDE SEQUENCE [LARGE SCALE GENOMIC DNA]</scope>
    <source>
        <strain evidence="18 19">DAOM 227022</strain>
    </source>
</reference>
<feature type="domain" description="SSD" evidence="17">
    <location>
        <begin position="586"/>
        <end position="753"/>
    </location>
</feature>
<feature type="transmembrane region" description="Helical" evidence="15">
    <location>
        <begin position="347"/>
        <end position="365"/>
    </location>
</feature>